<dbReference type="RefSeq" id="WP_173582551.1">
    <property type="nucleotide sequence ID" value="NZ_WOTB01000005.1"/>
</dbReference>
<comment type="subcellular location">
    <subcellularLocation>
        <location evidence="1">Membrane</location>
        <topology evidence="1">Single-pass membrane protein</topology>
    </subcellularLocation>
</comment>
<accession>A0ABX0JLI9</accession>
<evidence type="ECO:0000256" key="2">
    <source>
        <dbReference type="ARBA" id="ARBA00022692"/>
    </source>
</evidence>
<dbReference type="InterPro" id="IPR029044">
    <property type="entry name" value="Nucleotide-diphossugar_trans"/>
</dbReference>
<keyword evidence="2" id="KW-0812">Transmembrane</keyword>
<keyword evidence="3" id="KW-0472">Membrane</keyword>
<evidence type="ECO:0000313" key="5">
    <source>
        <dbReference type="Proteomes" id="UP000635278"/>
    </source>
</evidence>
<proteinExistence type="predicted"/>
<organism evidence="4 5">
    <name type="scientific">Acetobacter musti</name>
    <dbReference type="NCBI Taxonomy" id="864732"/>
    <lineage>
        <taxon>Bacteria</taxon>
        <taxon>Pseudomonadati</taxon>
        <taxon>Pseudomonadota</taxon>
        <taxon>Alphaproteobacteria</taxon>
        <taxon>Acetobacterales</taxon>
        <taxon>Acetobacteraceae</taxon>
        <taxon>Acetobacter</taxon>
    </lineage>
</organism>
<dbReference type="SUPFAM" id="SSF49785">
    <property type="entry name" value="Galactose-binding domain-like"/>
    <property type="match status" value="1"/>
</dbReference>
<comment type="caution">
    <text evidence="4">The sequence shown here is derived from an EMBL/GenBank/DDBJ whole genome shotgun (WGS) entry which is preliminary data.</text>
</comment>
<dbReference type="Pfam" id="PF13704">
    <property type="entry name" value="Glyco_tranf_2_4"/>
    <property type="match status" value="1"/>
</dbReference>
<dbReference type="SUPFAM" id="SSF53448">
    <property type="entry name" value="Nucleotide-diphospho-sugar transferases"/>
    <property type="match status" value="1"/>
</dbReference>
<dbReference type="PANTHER" id="PTHR21461:SF69">
    <property type="entry name" value="GLYCOSYLTRANSFERASE FAMILY 92 PROTEIN"/>
    <property type="match status" value="1"/>
</dbReference>
<dbReference type="Gene3D" id="2.60.120.260">
    <property type="entry name" value="Galactose-binding domain-like"/>
    <property type="match status" value="1"/>
</dbReference>
<dbReference type="InterPro" id="IPR008979">
    <property type="entry name" value="Galactose-bd-like_sf"/>
</dbReference>
<evidence type="ECO:0008006" key="6">
    <source>
        <dbReference type="Google" id="ProtNLM"/>
    </source>
</evidence>
<evidence type="ECO:0000256" key="1">
    <source>
        <dbReference type="ARBA" id="ARBA00004167"/>
    </source>
</evidence>
<dbReference type="EMBL" id="WOTB01000005">
    <property type="protein sequence ID" value="NHN84179.1"/>
    <property type="molecule type" value="Genomic_DNA"/>
</dbReference>
<protein>
    <recommendedName>
        <fullName evidence="6">F5/8 type C domain-containing protein</fullName>
    </recommendedName>
</protein>
<reference evidence="4 5" key="1">
    <citation type="journal article" date="2020" name="Int. J. Syst. Evol. Microbiol.">
        <title>Novel acetic acid bacteria from cider fermentations: Acetobacter conturbans sp. nov. and Acetobacter fallax sp. nov.</title>
        <authorList>
            <person name="Sombolestani A.S."/>
            <person name="Cleenwerck I."/>
            <person name="Cnockaert M."/>
            <person name="Borremans W."/>
            <person name="Wieme A.D."/>
            <person name="De Vuyst L."/>
            <person name="Vandamme P."/>
        </authorList>
    </citation>
    <scope>NUCLEOTIDE SEQUENCE [LARGE SCALE GENOMIC DNA]</scope>
    <source>
        <strain evidence="4 5">LMG 30640</strain>
    </source>
</reference>
<evidence type="ECO:0000256" key="3">
    <source>
        <dbReference type="ARBA" id="ARBA00022989"/>
    </source>
</evidence>
<name>A0ABX0JLI9_9PROT</name>
<gene>
    <name evidence="4" type="ORF">GOB93_05915</name>
</gene>
<keyword evidence="3" id="KW-1133">Transmembrane helix</keyword>
<keyword evidence="5" id="KW-1185">Reference proteome</keyword>
<dbReference type="Proteomes" id="UP000635278">
    <property type="component" value="Unassembled WGS sequence"/>
</dbReference>
<sequence length="452" mass="51938">MKKNNYSLVTCARWEKDCIQEWLVYHRSIGFDHVYIYCNDDRPDDLYEKILPFNIGTEPFVTFLFHPQKGDQNGMYRHFLQHFRHETERFMFLDVDEFVCIRNTNNIDALVQNGLNDCDDIVFNWVWFGNSGFVERPGGSVLLNYVNRSAGVFILTKHLIKSSVFDEKIRIENLDAIFHHRISPASHPGLTVKNVLGEDYTAFIDGSDDEKAHYLYQENRSQRILETACIFHYAFKSEKDLVARARRSTEGSFSGQKAWKDLYDSGNLQGFFAPLNAVKDTYLRRYWMDLLLNGNRSTTNSGNTQNIKIERFGIADQSSVSPWSVGATTRNDAANGINGISDGAYHFHTEHEPDPWWTLTFPDPVLIRSVVIHNRPDVPYRANGLIAEVRLPHGDWREIGTLDSGMMAGSAHNNIFTISPDQPVICDILRLRLPRKEYLHLSQVEVIGDIIP</sequence>
<evidence type="ECO:0000313" key="4">
    <source>
        <dbReference type="EMBL" id="NHN84179.1"/>
    </source>
</evidence>
<dbReference type="PANTHER" id="PTHR21461">
    <property type="entry name" value="GLYCOSYLTRANSFERASE FAMILY 92 PROTEIN"/>
    <property type="match status" value="1"/>
</dbReference>